<sequence length="183" mass="19728">MRAPSFSFSAAAGPVIQAPSIPAPAITSAIPAPAIQAPSISVPSVALPVIQSQPVGQPLNSPASPNHATFTSNADENDFLGTISPPNYTKSPTILNRSLPVVEVSDQERYSFISASMAESDQALPTHLRQQKRARPVIRPADREKSFGWNSRYDPRNDRQITVPYTKPKALGNVDNANRYITP</sequence>
<protein>
    <submittedName>
        <fullName evidence="1">Uncharacterized protein</fullName>
    </submittedName>
</protein>
<evidence type="ECO:0000313" key="2">
    <source>
        <dbReference type="Proteomes" id="UP001281761"/>
    </source>
</evidence>
<reference evidence="1 2" key="1">
    <citation type="journal article" date="2022" name="bioRxiv">
        <title>Genomics of Preaxostyla Flagellates Illuminates Evolutionary Transitions and the Path Towards Mitochondrial Loss.</title>
        <authorList>
            <person name="Novak L.V.F."/>
            <person name="Treitli S.C."/>
            <person name="Pyrih J."/>
            <person name="Halakuc P."/>
            <person name="Pipaliya S.V."/>
            <person name="Vacek V."/>
            <person name="Brzon O."/>
            <person name="Soukal P."/>
            <person name="Eme L."/>
            <person name="Dacks J.B."/>
            <person name="Karnkowska A."/>
            <person name="Elias M."/>
            <person name="Hampl V."/>
        </authorList>
    </citation>
    <scope>NUCLEOTIDE SEQUENCE [LARGE SCALE GENOMIC DNA]</scope>
    <source>
        <strain evidence="1">NAU3</strain>
        <tissue evidence="1">Gut</tissue>
    </source>
</reference>
<keyword evidence="2" id="KW-1185">Reference proteome</keyword>
<gene>
    <name evidence="1" type="ORF">BLNAU_930</name>
</gene>
<organism evidence="1 2">
    <name type="scientific">Blattamonas nauphoetae</name>
    <dbReference type="NCBI Taxonomy" id="2049346"/>
    <lineage>
        <taxon>Eukaryota</taxon>
        <taxon>Metamonada</taxon>
        <taxon>Preaxostyla</taxon>
        <taxon>Oxymonadida</taxon>
        <taxon>Blattamonas</taxon>
    </lineage>
</organism>
<name>A0ABQ9YJE1_9EUKA</name>
<proteinExistence type="predicted"/>
<evidence type="ECO:0000313" key="1">
    <source>
        <dbReference type="EMBL" id="KAK2963853.1"/>
    </source>
</evidence>
<accession>A0ABQ9YJE1</accession>
<dbReference type="Proteomes" id="UP001281761">
    <property type="component" value="Unassembled WGS sequence"/>
</dbReference>
<dbReference type="EMBL" id="JARBJD010000004">
    <property type="protein sequence ID" value="KAK2963853.1"/>
    <property type="molecule type" value="Genomic_DNA"/>
</dbReference>
<comment type="caution">
    <text evidence="1">The sequence shown here is derived from an EMBL/GenBank/DDBJ whole genome shotgun (WGS) entry which is preliminary data.</text>
</comment>